<gene>
    <name evidence="11" type="ORF">METZ01_LOCUS258727</name>
</gene>
<sequence length="237" mass="26847">MTTNISNTSSGHGQSKSFRELEEEIITCRQCSRLVQFRENIAQRKRKSYSDWDYWGKPVPGYGDPKGKLLILGLAPAAHGGNRTGRVFTGDKSADFLFKCLYHVGLANQPNSEHRDDGLILTSYITAAVKCVPPGDKPMMEERQNCAKFLSQEIDMLYNLKVVLGLGKIGFEACLHHVRQSFELRMKDFPFKHGTGYDLPNGLRLYGAYHPSPRNVNTGRITFKMMVKFLNQLKKEL</sequence>
<evidence type="ECO:0000256" key="3">
    <source>
        <dbReference type="ARBA" id="ARBA00022763"/>
    </source>
</evidence>
<dbReference type="Pfam" id="PF03167">
    <property type="entry name" value="UDG"/>
    <property type="match status" value="1"/>
</dbReference>
<dbReference type="PANTHER" id="PTHR33693:SF3">
    <property type="entry name" value="TYPE-5 URACIL-DNA GLYCOSYLASE"/>
    <property type="match status" value="1"/>
</dbReference>
<evidence type="ECO:0000259" key="10">
    <source>
        <dbReference type="SMART" id="SM00986"/>
    </source>
</evidence>
<dbReference type="PANTHER" id="PTHR33693">
    <property type="entry name" value="TYPE-5 URACIL-DNA GLYCOSYLASE"/>
    <property type="match status" value="1"/>
</dbReference>
<dbReference type="InterPro" id="IPR005122">
    <property type="entry name" value="Uracil-DNA_glycosylase-like"/>
</dbReference>
<evidence type="ECO:0000256" key="2">
    <source>
        <dbReference type="ARBA" id="ARBA00022723"/>
    </source>
</evidence>
<dbReference type="CDD" id="cd10031">
    <property type="entry name" value="UDG-F5_TTUDGB_like"/>
    <property type="match status" value="1"/>
</dbReference>
<keyword evidence="1" id="KW-0004">4Fe-4S</keyword>
<organism evidence="11">
    <name type="scientific">marine metagenome</name>
    <dbReference type="NCBI Taxonomy" id="408172"/>
    <lineage>
        <taxon>unclassified sequences</taxon>
        <taxon>metagenomes</taxon>
        <taxon>ecological metagenomes</taxon>
    </lineage>
</organism>
<reference evidence="11" key="1">
    <citation type="submission" date="2018-05" db="EMBL/GenBank/DDBJ databases">
        <authorList>
            <person name="Lanie J.A."/>
            <person name="Ng W.-L."/>
            <person name="Kazmierczak K.M."/>
            <person name="Andrzejewski T.M."/>
            <person name="Davidsen T.M."/>
            <person name="Wayne K.J."/>
            <person name="Tettelin H."/>
            <person name="Glass J.I."/>
            <person name="Rusch D."/>
            <person name="Podicherti R."/>
            <person name="Tsui H.-C.T."/>
            <person name="Winkler M.E."/>
        </authorList>
    </citation>
    <scope>NUCLEOTIDE SEQUENCE</scope>
</reference>
<dbReference type="GO" id="GO:0004844">
    <property type="term" value="F:uracil DNA N-glycosylase activity"/>
    <property type="evidence" value="ECO:0007669"/>
    <property type="project" value="InterPro"/>
</dbReference>
<evidence type="ECO:0000256" key="6">
    <source>
        <dbReference type="ARBA" id="ARBA00023014"/>
    </source>
</evidence>
<dbReference type="InterPro" id="IPR044147">
    <property type="entry name" value="UdgB-like"/>
</dbReference>
<feature type="domain" description="Uracil-DNA glycosylase-like" evidence="10">
    <location>
        <begin position="60"/>
        <end position="234"/>
    </location>
</feature>
<dbReference type="InterPro" id="IPR051536">
    <property type="entry name" value="UDG_Type-4/5"/>
</dbReference>
<evidence type="ECO:0000256" key="1">
    <source>
        <dbReference type="ARBA" id="ARBA00022485"/>
    </source>
</evidence>
<keyword evidence="6" id="KW-0411">Iron-sulfur</keyword>
<dbReference type="SMART" id="SM00987">
    <property type="entry name" value="UreE_C"/>
    <property type="match status" value="1"/>
</dbReference>
<dbReference type="Gene3D" id="3.40.470.10">
    <property type="entry name" value="Uracil-DNA glycosylase-like domain"/>
    <property type="match status" value="1"/>
</dbReference>
<keyword evidence="2" id="KW-0479">Metal-binding</keyword>
<dbReference type="SUPFAM" id="SSF52141">
    <property type="entry name" value="Uracil-DNA glycosylase-like"/>
    <property type="match status" value="1"/>
</dbReference>
<dbReference type="GO" id="GO:0046872">
    <property type="term" value="F:metal ion binding"/>
    <property type="evidence" value="ECO:0007669"/>
    <property type="project" value="UniProtKB-KW"/>
</dbReference>
<evidence type="ECO:0000256" key="4">
    <source>
        <dbReference type="ARBA" id="ARBA00022801"/>
    </source>
</evidence>
<dbReference type="GO" id="GO:0033958">
    <property type="term" value="F:DNA-deoxyinosine glycosylase activity"/>
    <property type="evidence" value="ECO:0007669"/>
    <property type="project" value="InterPro"/>
</dbReference>
<dbReference type="GO" id="GO:0006284">
    <property type="term" value="P:base-excision repair"/>
    <property type="evidence" value="ECO:0007669"/>
    <property type="project" value="InterPro"/>
</dbReference>
<evidence type="ECO:0000256" key="5">
    <source>
        <dbReference type="ARBA" id="ARBA00023004"/>
    </source>
</evidence>
<dbReference type="SMART" id="SM00986">
    <property type="entry name" value="UDG"/>
    <property type="match status" value="1"/>
</dbReference>
<keyword evidence="7" id="KW-0234">DNA repair</keyword>
<accession>A0A382J454</accession>
<proteinExistence type="inferred from homology"/>
<keyword evidence="3" id="KW-0227">DNA damage</keyword>
<keyword evidence="5" id="KW-0408">Iron</keyword>
<dbReference type="AlphaFoldDB" id="A0A382J454"/>
<dbReference type="EMBL" id="UINC01071166">
    <property type="protein sequence ID" value="SVC05873.1"/>
    <property type="molecule type" value="Genomic_DNA"/>
</dbReference>
<keyword evidence="4" id="KW-0378">Hydrolase</keyword>
<dbReference type="GO" id="GO:0051539">
    <property type="term" value="F:4 iron, 4 sulfur cluster binding"/>
    <property type="evidence" value="ECO:0007669"/>
    <property type="project" value="UniProtKB-KW"/>
</dbReference>
<dbReference type="InterPro" id="IPR036895">
    <property type="entry name" value="Uracil-DNA_glycosylase-like_sf"/>
</dbReference>
<evidence type="ECO:0000256" key="9">
    <source>
        <dbReference type="ARBA" id="ARBA00023887"/>
    </source>
</evidence>
<evidence type="ECO:0000256" key="8">
    <source>
        <dbReference type="ARBA" id="ARBA00023779"/>
    </source>
</evidence>
<comment type="similarity">
    <text evidence="8">Belongs to the uracil-DNA glycosylase (UDG) superfamily. Type 5 (UDGb) family.</text>
</comment>
<evidence type="ECO:0000313" key="11">
    <source>
        <dbReference type="EMBL" id="SVC05873.1"/>
    </source>
</evidence>
<protein>
    <recommendedName>
        <fullName evidence="9">Type-5 uracil-DNA glycosylase</fullName>
    </recommendedName>
</protein>
<evidence type="ECO:0000256" key="7">
    <source>
        <dbReference type="ARBA" id="ARBA00023204"/>
    </source>
</evidence>
<name>A0A382J454_9ZZZZ</name>